<sequence>MGSSAIRRKFVPTFRIDTMAVNKEKLMLGGLRRLLNGTARVYRRGAGKMAYYFLTNPRRLADDPGTNEFLKDAEQSDFTFEDQNIHCYHWPGDGPSVLLLHGWESSSARWFAMYEPMRKAGFDIYAIDAPAHGRSEGKKFNVFMYCQVIDEYFKTLGFAPDYWVGHSGGGMAAIYYCCKEEFRSSPKRIVSMAVPGLLENFIDKFCQLVGANDRVKYGIEHQFYRHMDHRFADINFTEFVKNVEVKGLIIHDEDDDVAPIDGARKMYTNWQGAEIVTTKGRGHSLTGDFVPAIVVEYINKSEKEG</sequence>
<dbReference type="SUPFAM" id="SSF53474">
    <property type="entry name" value="alpha/beta-Hydrolases"/>
    <property type="match status" value="1"/>
</dbReference>
<evidence type="ECO:0000259" key="1">
    <source>
        <dbReference type="Pfam" id="PF00561"/>
    </source>
</evidence>
<gene>
    <name evidence="2" type="ORF">FUA23_10365</name>
</gene>
<feature type="domain" description="AB hydrolase-1" evidence="1">
    <location>
        <begin position="95"/>
        <end position="193"/>
    </location>
</feature>
<keyword evidence="2" id="KW-0378">Hydrolase</keyword>
<comment type="caution">
    <text evidence="2">The sequence shown here is derived from an EMBL/GenBank/DDBJ whole genome shotgun (WGS) entry which is preliminary data.</text>
</comment>
<dbReference type="Pfam" id="PF00561">
    <property type="entry name" value="Abhydrolase_1"/>
    <property type="match status" value="1"/>
</dbReference>
<dbReference type="InterPro" id="IPR000073">
    <property type="entry name" value="AB_hydrolase_1"/>
</dbReference>
<dbReference type="EMBL" id="VOXD01000013">
    <property type="protein sequence ID" value="TXF89595.1"/>
    <property type="molecule type" value="Genomic_DNA"/>
</dbReference>
<dbReference type="PANTHER" id="PTHR46438">
    <property type="entry name" value="ALPHA/BETA-HYDROLASES SUPERFAMILY PROTEIN"/>
    <property type="match status" value="1"/>
</dbReference>
<proteinExistence type="predicted"/>
<dbReference type="Proteomes" id="UP000321907">
    <property type="component" value="Unassembled WGS sequence"/>
</dbReference>
<reference evidence="2 3" key="1">
    <citation type="submission" date="2019-08" db="EMBL/GenBank/DDBJ databases">
        <title>Lewinella sp. strain SSH13 Genome sequencing and assembly.</title>
        <authorList>
            <person name="Kim I."/>
        </authorList>
    </citation>
    <scope>NUCLEOTIDE SEQUENCE [LARGE SCALE GENOMIC DNA]</scope>
    <source>
        <strain evidence="2 3">SSH13</strain>
    </source>
</reference>
<dbReference type="Gene3D" id="3.40.50.1820">
    <property type="entry name" value="alpha/beta hydrolase"/>
    <property type="match status" value="1"/>
</dbReference>
<dbReference type="GO" id="GO:0016787">
    <property type="term" value="F:hydrolase activity"/>
    <property type="evidence" value="ECO:0007669"/>
    <property type="project" value="UniProtKB-KW"/>
</dbReference>
<dbReference type="RefSeq" id="WP_147930669.1">
    <property type="nucleotide sequence ID" value="NZ_VOXD01000013.1"/>
</dbReference>
<dbReference type="OrthoDB" id="9785847at2"/>
<name>A0A5C7FT18_9BACT</name>
<dbReference type="InterPro" id="IPR029058">
    <property type="entry name" value="AB_hydrolase_fold"/>
</dbReference>
<protein>
    <submittedName>
        <fullName evidence="2">Alpha/beta hydrolase</fullName>
    </submittedName>
</protein>
<evidence type="ECO:0000313" key="2">
    <source>
        <dbReference type="EMBL" id="TXF89595.1"/>
    </source>
</evidence>
<dbReference type="PANTHER" id="PTHR46438:SF11">
    <property type="entry name" value="LIPASE-RELATED"/>
    <property type="match status" value="1"/>
</dbReference>
<accession>A0A5C7FT18</accession>
<evidence type="ECO:0000313" key="3">
    <source>
        <dbReference type="Proteomes" id="UP000321907"/>
    </source>
</evidence>
<organism evidence="2 3">
    <name type="scientific">Neolewinella aurantiaca</name>
    <dbReference type="NCBI Taxonomy" id="2602767"/>
    <lineage>
        <taxon>Bacteria</taxon>
        <taxon>Pseudomonadati</taxon>
        <taxon>Bacteroidota</taxon>
        <taxon>Saprospiria</taxon>
        <taxon>Saprospirales</taxon>
        <taxon>Lewinellaceae</taxon>
        <taxon>Neolewinella</taxon>
    </lineage>
</organism>
<keyword evidence="3" id="KW-1185">Reference proteome</keyword>
<dbReference type="AlphaFoldDB" id="A0A5C7FT18"/>